<dbReference type="EMBL" id="CP011853">
    <property type="protein sequence ID" value="ALG84565.1"/>
    <property type="molecule type" value="Genomic_DNA"/>
</dbReference>
<dbReference type="AlphaFoldDB" id="A0A0N9N2S3"/>
<reference evidence="3 4" key="2">
    <citation type="journal article" date="2017" name="Int. J. Syst. Evol. Microbiol.">
        <title>Gordonia phthalatica sp. nov., a di-n-butyl phthalate-degrading bacterium isolated from activated sludge.</title>
        <authorList>
            <person name="Jin D."/>
            <person name="Kong X."/>
            <person name="Jia M."/>
            <person name="Yu X."/>
            <person name="Wang X."/>
            <person name="Zhuang X."/>
            <person name="Deng Y."/>
            <person name="Bai Z."/>
        </authorList>
    </citation>
    <scope>NUCLEOTIDE SEQUENCE [LARGE SCALE GENOMIC DNA]</scope>
    <source>
        <strain evidence="3 4">QH-11</strain>
    </source>
</reference>
<dbReference type="SUPFAM" id="SSF64182">
    <property type="entry name" value="DHH phosphoesterases"/>
    <property type="match status" value="1"/>
</dbReference>
<dbReference type="Pfam" id="PF01368">
    <property type="entry name" value="DHH"/>
    <property type="match status" value="1"/>
</dbReference>
<evidence type="ECO:0000313" key="3">
    <source>
        <dbReference type="EMBL" id="ALG84565.1"/>
    </source>
</evidence>
<gene>
    <name evidence="3" type="ORF">ACH46_08740</name>
</gene>
<feature type="domain" description="DHHA1" evidence="2">
    <location>
        <begin position="237"/>
        <end position="316"/>
    </location>
</feature>
<dbReference type="RefSeq" id="WP_062392555.1">
    <property type="nucleotide sequence ID" value="NZ_CP011853.1"/>
</dbReference>
<dbReference type="Proteomes" id="UP000063789">
    <property type="component" value="Chromosome"/>
</dbReference>
<dbReference type="GO" id="GO:0003676">
    <property type="term" value="F:nucleic acid binding"/>
    <property type="evidence" value="ECO:0007669"/>
    <property type="project" value="InterPro"/>
</dbReference>
<accession>A0A0N9N2S3</accession>
<protein>
    <submittedName>
        <fullName evidence="3">Phosphoesterase</fullName>
    </submittedName>
</protein>
<reference evidence="4" key="1">
    <citation type="submission" date="2015-06" db="EMBL/GenBank/DDBJ databases">
        <title>Complete genome sequence and metabolic analysis of phthalate degradation pathway in Gordonia sp. QH-11.</title>
        <authorList>
            <person name="Jin D."/>
            <person name="Kong X."/>
            <person name="Bai Z."/>
        </authorList>
    </citation>
    <scope>NUCLEOTIDE SEQUENCE [LARGE SCALE GENOMIC DNA]</scope>
    <source>
        <strain evidence="4">QH-11</strain>
    </source>
</reference>
<feature type="domain" description="DDH" evidence="1">
    <location>
        <begin position="19"/>
        <end position="159"/>
    </location>
</feature>
<dbReference type="Gene3D" id="3.90.1640.10">
    <property type="entry name" value="inorganic pyrophosphatase (n-terminal core)"/>
    <property type="match status" value="1"/>
</dbReference>
<dbReference type="PANTHER" id="PTHR47618:SF1">
    <property type="entry name" value="BIFUNCTIONAL OLIGORIBONUCLEASE AND PAP PHOSPHATASE NRNA"/>
    <property type="match status" value="1"/>
</dbReference>
<dbReference type="Gene3D" id="3.10.310.30">
    <property type="match status" value="1"/>
</dbReference>
<dbReference type="PATRIC" id="fig|1136941.3.peg.1779"/>
<dbReference type="Pfam" id="PF02272">
    <property type="entry name" value="DHHA1"/>
    <property type="match status" value="1"/>
</dbReference>
<dbReference type="InterPro" id="IPR003156">
    <property type="entry name" value="DHHA1_dom"/>
</dbReference>
<dbReference type="KEGG" id="goq:ACH46_08740"/>
<evidence type="ECO:0000259" key="1">
    <source>
        <dbReference type="Pfam" id="PF01368"/>
    </source>
</evidence>
<name>A0A0N9N2S3_9ACTN</name>
<organism evidence="3 4">
    <name type="scientific">Gordonia phthalatica</name>
    <dbReference type="NCBI Taxonomy" id="1136941"/>
    <lineage>
        <taxon>Bacteria</taxon>
        <taxon>Bacillati</taxon>
        <taxon>Actinomycetota</taxon>
        <taxon>Actinomycetes</taxon>
        <taxon>Mycobacteriales</taxon>
        <taxon>Gordoniaceae</taxon>
        <taxon>Gordonia</taxon>
    </lineage>
</organism>
<dbReference type="InterPro" id="IPR038763">
    <property type="entry name" value="DHH_sf"/>
</dbReference>
<evidence type="ECO:0000313" key="4">
    <source>
        <dbReference type="Proteomes" id="UP000063789"/>
    </source>
</evidence>
<dbReference type="InterPro" id="IPR051319">
    <property type="entry name" value="Oligoribo/pAp-PDE_c-di-AMP_PDE"/>
</dbReference>
<keyword evidence="4" id="KW-1185">Reference proteome</keyword>
<evidence type="ECO:0000259" key="2">
    <source>
        <dbReference type="Pfam" id="PF02272"/>
    </source>
</evidence>
<dbReference type="STRING" id="1136941.ACH46_08740"/>
<proteinExistence type="predicted"/>
<sequence>MNPASSESVAAALSAADSISIISHVRPDPDTLGSALGLGLALAGLGKRVHCSFSGPETLPGPLQQLPGVHLLVEAGRLPAADVVVSVDAATAGRLGELEPLFRSATKSICIDHHVSNLGFADLDLIDAEADCTASVVLRVLDELGAPLTADIATCLYAGLVTDTGSFKWARPTSFSVAARLLEAGVDGGHWSRVLLDSHPYSWLQMVSKVLARSVLDTDAAQGRGLVYGVVDAEMMTEINWDESESVIDVVRTAREAEVAAVFKEVAPGKWAVSLRSKTDVDVMPVARAFGGGGHKRAAGYSDSGTARDVVDRLVAELRTTG</sequence>
<dbReference type="PANTHER" id="PTHR47618">
    <property type="entry name" value="BIFUNCTIONAL OLIGORIBONUCLEASE AND PAP PHOSPHATASE NRNA"/>
    <property type="match status" value="1"/>
</dbReference>
<dbReference type="OrthoDB" id="9803668at2"/>
<dbReference type="InterPro" id="IPR001667">
    <property type="entry name" value="DDH_dom"/>
</dbReference>